<dbReference type="RefSeq" id="WP_183565092.1">
    <property type="nucleotide sequence ID" value="NZ_CBCSLB010000007.1"/>
</dbReference>
<evidence type="ECO:0000256" key="3">
    <source>
        <dbReference type="ARBA" id="ARBA00023125"/>
    </source>
</evidence>
<keyword evidence="7" id="KW-1185">Reference proteome</keyword>
<dbReference type="Pfam" id="PF13411">
    <property type="entry name" value="MerR_1"/>
    <property type="match status" value="1"/>
</dbReference>
<evidence type="ECO:0000313" key="6">
    <source>
        <dbReference type="EMBL" id="MBB3153468.1"/>
    </source>
</evidence>
<evidence type="ECO:0000256" key="2">
    <source>
        <dbReference type="ARBA" id="ARBA00023015"/>
    </source>
</evidence>
<gene>
    <name evidence="6" type="ORF">FHS16_003530</name>
</gene>
<dbReference type="EMBL" id="JACHXW010000010">
    <property type="protein sequence ID" value="MBB3153468.1"/>
    <property type="molecule type" value="Genomic_DNA"/>
</dbReference>
<proteinExistence type="predicted"/>
<keyword evidence="1" id="KW-0678">Repressor</keyword>
<dbReference type="PANTHER" id="PTHR30204">
    <property type="entry name" value="REDOX-CYCLING DRUG-SENSING TRANSCRIPTIONAL ACTIVATOR SOXR"/>
    <property type="match status" value="1"/>
</dbReference>
<dbReference type="GO" id="GO:0003677">
    <property type="term" value="F:DNA binding"/>
    <property type="evidence" value="ECO:0007669"/>
    <property type="project" value="UniProtKB-KW"/>
</dbReference>
<dbReference type="InterPro" id="IPR000551">
    <property type="entry name" value="MerR-type_HTH_dom"/>
</dbReference>
<organism evidence="6 7">
    <name type="scientific">Paenibacillus endophyticus</name>
    <dbReference type="NCBI Taxonomy" id="1294268"/>
    <lineage>
        <taxon>Bacteria</taxon>
        <taxon>Bacillati</taxon>
        <taxon>Bacillota</taxon>
        <taxon>Bacilli</taxon>
        <taxon>Bacillales</taxon>
        <taxon>Paenibacillaceae</taxon>
        <taxon>Paenibacillus</taxon>
    </lineage>
</organism>
<keyword evidence="4" id="KW-0804">Transcription</keyword>
<reference evidence="6 7" key="1">
    <citation type="submission" date="2020-08" db="EMBL/GenBank/DDBJ databases">
        <title>Genomic Encyclopedia of Type Strains, Phase III (KMG-III): the genomes of soil and plant-associated and newly described type strains.</title>
        <authorList>
            <person name="Whitman W."/>
        </authorList>
    </citation>
    <scope>NUCLEOTIDE SEQUENCE [LARGE SCALE GENOMIC DNA]</scope>
    <source>
        <strain evidence="6 7">CECT 8234</strain>
    </source>
</reference>
<dbReference type="PROSITE" id="PS50937">
    <property type="entry name" value="HTH_MERR_2"/>
    <property type="match status" value="1"/>
</dbReference>
<dbReference type="GO" id="GO:0003700">
    <property type="term" value="F:DNA-binding transcription factor activity"/>
    <property type="evidence" value="ECO:0007669"/>
    <property type="project" value="InterPro"/>
</dbReference>
<evidence type="ECO:0000259" key="5">
    <source>
        <dbReference type="PROSITE" id="PS50937"/>
    </source>
</evidence>
<accession>A0A7W5C979</accession>
<comment type="caution">
    <text evidence="6">The sequence shown here is derived from an EMBL/GenBank/DDBJ whole genome shotgun (WGS) entry which is preliminary data.</text>
</comment>
<sequence>MSFMDKQVMNIGTVSELTGLSERRIRYYEIRKLICPIRTLGGTRKYSFRDIEKLVEISRQMEIGWMTAEIRQNTGRSKAGTAANG</sequence>
<dbReference type="Proteomes" id="UP000518605">
    <property type="component" value="Unassembled WGS sequence"/>
</dbReference>
<feature type="domain" description="HTH merR-type" evidence="5">
    <location>
        <begin position="8"/>
        <end position="76"/>
    </location>
</feature>
<name>A0A7W5C979_9BACL</name>
<keyword evidence="3 6" id="KW-0238">DNA-binding</keyword>
<dbReference type="SMART" id="SM00422">
    <property type="entry name" value="HTH_MERR"/>
    <property type="match status" value="1"/>
</dbReference>
<evidence type="ECO:0000313" key="7">
    <source>
        <dbReference type="Proteomes" id="UP000518605"/>
    </source>
</evidence>
<keyword evidence="2" id="KW-0805">Transcription regulation</keyword>
<dbReference type="InterPro" id="IPR047057">
    <property type="entry name" value="MerR_fam"/>
</dbReference>
<dbReference type="AlphaFoldDB" id="A0A7W5C979"/>
<dbReference type="InterPro" id="IPR009061">
    <property type="entry name" value="DNA-bd_dom_put_sf"/>
</dbReference>
<protein>
    <submittedName>
        <fullName evidence="6">DNA-binding transcriptional MerR regulator</fullName>
    </submittedName>
</protein>
<evidence type="ECO:0000256" key="4">
    <source>
        <dbReference type="ARBA" id="ARBA00023163"/>
    </source>
</evidence>
<evidence type="ECO:0000256" key="1">
    <source>
        <dbReference type="ARBA" id="ARBA00022491"/>
    </source>
</evidence>
<dbReference type="PANTHER" id="PTHR30204:SF65">
    <property type="entry name" value="HTH-TYPE TRANSCRIPTIONAL REGULATOR TNRA"/>
    <property type="match status" value="1"/>
</dbReference>
<dbReference type="SUPFAM" id="SSF46955">
    <property type="entry name" value="Putative DNA-binding domain"/>
    <property type="match status" value="1"/>
</dbReference>
<dbReference type="Gene3D" id="1.10.1660.10">
    <property type="match status" value="1"/>
</dbReference>